<dbReference type="PANTHER" id="PTHR18929">
    <property type="entry name" value="PROTEIN DISULFIDE ISOMERASE"/>
    <property type="match status" value="1"/>
</dbReference>
<dbReference type="GO" id="GO:0034976">
    <property type="term" value="P:response to endoplasmic reticulum stress"/>
    <property type="evidence" value="ECO:0007669"/>
    <property type="project" value="TreeGrafter"/>
</dbReference>
<dbReference type="EMBL" id="JAPTMU010000082">
    <property type="protein sequence ID" value="KAJ4922208.1"/>
    <property type="molecule type" value="Genomic_DNA"/>
</dbReference>
<dbReference type="CDD" id="cd02995">
    <property type="entry name" value="PDI_a_PDI_a'_C"/>
    <property type="match status" value="1"/>
</dbReference>
<dbReference type="Proteomes" id="UP001219934">
    <property type="component" value="Unassembled WGS sequence"/>
</dbReference>
<dbReference type="CDD" id="cd03073">
    <property type="entry name" value="PDI_b'_ERp72_ERp57"/>
    <property type="match status" value="1"/>
</dbReference>
<evidence type="ECO:0000313" key="4">
    <source>
        <dbReference type="Proteomes" id="UP001219934"/>
    </source>
</evidence>
<dbReference type="Pfam" id="PF00085">
    <property type="entry name" value="Thioredoxin"/>
    <property type="match status" value="2"/>
</dbReference>
<gene>
    <name evidence="3" type="ORF">JOQ06_016614</name>
</gene>
<comment type="caution">
    <text evidence="3">The sequence shown here is derived from an EMBL/GenBank/DDBJ whole genome shotgun (WGS) entry which is preliminary data.</text>
</comment>
<dbReference type="GO" id="GO:0009986">
    <property type="term" value="C:cell surface"/>
    <property type="evidence" value="ECO:0007669"/>
    <property type="project" value="TreeGrafter"/>
</dbReference>
<name>A0AAD6AC91_9TELE</name>
<keyword evidence="4" id="KW-1185">Reference proteome</keyword>
<proteinExistence type="inferred from homology"/>
<evidence type="ECO:0000256" key="1">
    <source>
        <dbReference type="ARBA" id="ARBA00006347"/>
    </source>
</evidence>
<reference evidence="3" key="1">
    <citation type="submission" date="2022-11" db="EMBL/GenBank/DDBJ databases">
        <title>Chromosome-level genome of Pogonophryne albipinna.</title>
        <authorList>
            <person name="Jo E."/>
        </authorList>
    </citation>
    <scope>NUCLEOTIDE SEQUENCE</scope>
    <source>
        <strain evidence="3">SGF0006</strain>
        <tissue evidence="3">Muscle</tissue>
    </source>
</reference>
<protein>
    <recommendedName>
        <fullName evidence="2">Thioredoxin domain-containing protein</fullName>
    </recommendedName>
</protein>
<comment type="similarity">
    <text evidence="1">Belongs to the protein disulfide isomerase family.</text>
</comment>
<feature type="domain" description="Thioredoxin" evidence="2">
    <location>
        <begin position="257"/>
        <end position="352"/>
    </location>
</feature>
<dbReference type="GO" id="GO:0005783">
    <property type="term" value="C:endoplasmic reticulum"/>
    <property type="evidence" value="ECO:0007669"/>
    <property type="project" value="TreeGrafter"/>
</dbReference>
<feature type="domain" description="Thioredoxin" evidence="2">
    <location>
        <begin position="1"/>
        <end position="48"/>
    </location>
</feature>
<dbReference type="GO" id="GO:0006457">
    <property type="term" value="P:protein folding"/>
    <property type="evidence" value="ECO:0007669"/>
    <property type="project" value="TreeGrafter"/>
</dbReference>
<dbReference type="Gene3D" id="3.40.30.10">
    <property type="entry name" value="Glutaredoxin"/>
    <property type="match status" value="4"/>
</dbReference>
<dbReference type="SUPFAM" id="SSF52833">
    <property type="entry name" value="Thioredoxin-like"/>
    <property type="match status" value="4"/>
</dbReference>
<feature type="non-terminal residue" evidence="3">
    <location>
        <position position="1"/>
    </location>
</feature>
<dbReference type="GO" id="GO:0003756">
    <property type="term" value="F:protein disulfide isomerase activity"/>
    <property type="evidence" value="ECO:0007669"/>
    <property type="project" value="TreeGrafter"/>
</dbReference>
<dbReference type="CDD" id="cd02961">
    <property type="entry name" value="PDI_a_family"/>
    <property type="match status" value="1"/>
</dbReference>
<evidence type="ECO:0000259" key="2">
    <source>
        <dbReference type="Pfam" id="PF00085"/>
    </source>
</evidence>
<dbReference type="InterPro" id="IPR036249">
    <property type="entry name" value="Thioredoxin-like_sf"/>
</dbReference>
<dbReference type="PANTHER" id="PTHR18929:SF45">
    <property type="entry name" value="PROTEIN DISULFIDE-ISOMERASE"/>
    <property type="match status" value="1"/>
</dbReference>
<accession>A0AAD6AC91</accession>
<evidence type="ECO:0000313" key="3">
    <source>
        <dbReference type="EMBL" id="KAJ4922208.1"/>
    </source>
</evidence>
<sequence>VDCTANLEVCGRFGVSGYPMLKIFRNGRDSGPYDGPRSADGIYQHMKKQTGPDSVLLQTEDELQTFIKHYDASVVGADSSHLAEFLRAAALLREQFRFAHSVHLELGGKYGVTSEEYLTIGSLRRFIGDNIDRLRVRDLLTAHYDLDYHHNPRGSNYWRNRVMKMASTFSGRGLFFSVANKKDFLSELEEDFGLGTSDGGELPFVTIRTKLGHKYTMREEFTRDGQSLERFLNDYFAGRLKRFIKSEPIPERNSAAVKTVVAENFDNLVNSPERDVLIQFYSRSCSHCKKLEPLSSNPNIVIARMNAGDNDVPNGYDVQGYPTIYLARAGRKDEPIRYEGGRELRDFLKFLKSESTHRLRVVAAKVEL</sequence>
<organism evidence="3 4">
    <name type="scientific">Pogonophryne albipinna</name>
    <dbReference type="NCBI Taxonomy" id="1090488"/>
    <lineage>
        <taxon>Eukaryota</taxon>
        <taxon>Metazoa</taxon>
        <taxon>Chordata</taxon>
        <taxon>Craniata</taxon>
        <taxon>Vertebrata</taxon>
        <taxon>Euteleostomi</taxon>
        <taxon>Actinopterygii</taxon>
        <taxon>Neopterygii</taxon>
        <taxon>Teleostei</taxon>
        <taxon>Neoteleostei</taxon>
        <taxon>Acanthomorphata</taxon>
        <taxon>Eupercaria</taxon>
        <taxon>Perciformes</taxon>
        <taxon>Notothenioidei</taxon>
        <taxon>Pogonophryne</taxon>
    </lineage>
</organism>
<dbReference type="AlphaFoldDB" id="A0AAD6AC91"/>
<dbReference type="InterPro" id="IPR013766">
    <property type="entry name" value="Thioredoxin_domain"/>
</dbReference>
<dbReference type="FunFam" id="3.40.30.10:FF:000054">
    <property type="entry name" value="Disulfide-isomerase A3"/>
    <property type="match status" value="1"/>
</dbReference>